<evidence type="ECO:0008006" key="3">
    <source>
        <dbReference type="Google" id="ProtNLM"/>
    </source>
</evidence>
<dbReference type="SUPFAM" id="SSF53448">
    <property type="entry name" value="Nucleotide-diphospho-sugar transferases"/>
    <property type="match status" value="1"/>
</dbReference>
<dbReference type="OrthoDB" id="9771846at2"/>
<dbReference type="AlphaFoldDB" id="A0A4R1KCC2"/>
<evidence type="ECO:0000313" key="2">
    <source>
        <dbReference type="Proteomes" id="UP000294614"/>
    </source>
</evidence>
<organism evidence="1 2">
    <name type="scientific">Seleniivibrio woodruffii</name>
    <dbReference type="NCBI Taxonomy" id="1078050"/>
    <lineage>
        <taxon>Bacteria</taxon>
        <taxon>Pseudomonadati</taxon>
        <taxon>Deferribacterota</taxon>
        <taxon>Deferribacteres</taxon>
        <taxon>Deferribacterales</taxon>
        <taxon>Geovibrionaceae</taxon>
        <taxon>Seleniivibrio</taxon>
    </lineage>
</organism>
<proteinExistence type="predicted"/>
<sequence>MDYKITVSIVYYDTDFNVFSETVNSLLNSSCVSRIYIVNNSGGEIPQYDDGGRIEIITPDRNIGFGAGHNLIIRDRYDILGDYHLICNPDVYFDGDVTRNLAVFMDSNPDAGLAVPKVLSVNGENQYAAKLLPTPADLAVRMFHQYLPDSFVERFNRLYELQDYSGDKSLRTGNLSGCFMFLRKSVLKKSGFFDERFFILMEDIDFSRRINTAAGSYYVPSVFIYHHRGRGSYKYFKQRMIHINSAIKYFNKWGWVFDSERKSVNRSLISVLGSS</sequence>
<keyword evidence="2" id="KW-1185">Reference proteome</keyword>
<reference evidence="1 2" key="1">
    <citation type="submission" date="2019-03" db="EMBL/GenBank/DDBJ databases">
        <title>Genomic Encyclopedia of Type Strains, Phase IV (KMG-IV): sequencing the most valuable type-strain genomes for metagenomic binning, comparative biology and taxonomic classification.</title>
        <authorList>
            <person name="Goeker M."/>
        </authorList>
    </citation>
    <scope>NUCLEOTIDE SEQUENCE [LARGE SCALE GENOMIC DNA]</scope>
    <source>
        <strain evidence="1 2">DSM 24984</strain>
    </source>
</reference>
<dbReference type="RefSeq" id="WP_132871963.1">
    <property type="nucleotide sequence ID" value="NZ_SMGG01000003.1"/>
</dbReference>
<dbReference type="PANTHER" id="PTHR43179:SF10">
    <property type="entry name" value="GLYCOSYL TRANSFERASE"/>
    <property type="match status" value="1"/>
</dbReference>
<name>A0A4R1KCC2_9BACT</name>
<gene>
    <name evidence="1" type="ORF">C8D98_0648</name>
</gene>
<comment type="caution">
    <text evidence="1">The sequence shown here is derived from an EMBL/GenBank/DDBJ whole genome shotgun (WGS) entry which is preliminary data.</text>
</comment>
<dbReference type="Gene3D" id="3.90.550.10">
    <property type="entry name" value="Spore Coat Polysaccharide Biosynthesis Protein SpsA, Chain A"/>
    <property type="match status" value="1"/>
</dbReference>
<dbReference type="PANTHER" id="PTHR43179">
    <property type="entry name" value="RHAMNOSYLTRANSFERASE WBBL"/>
    <property type="match status" value="1"/>
</dbReference>
<dbReference type="InterPro" id="IPR029044">
    <property type="entry name" value="Nucleotide-diphossugar_trans"/>
</dbReference>
<dbReference type="EMBL" id="SMGG01000003">
    <property type="protein sequence ID" value="TCK62134.1"/>
    <property type="molecule type" value="Genomic_DNA"/>
</dbReference>
<dbReference type="Proteomes" id="UP000294614">
    <property type="component" value="Unassembled WGS sequence"/>
</dbReference>
<evidence type="ECO:0000313" key="1">
    <source>
        <dbReference type="EMBL" id="TCK62134.1"/>
    </source>
</evidence>
<protein>
    <recommendedName>
        <fullName evidence="3">Glycosyltransferase 2-like domain-containing protein</fullName>
    </recommendedName>
</protein>
<accession>A0A4R1KCC2</accession>